<dbReference type="SUPFAM" id="SSF56091">
    <property type="entry name" value="DNA ligase/mRNA capping enzyme, catalytic domain"/>
    <property type="match status" value="1"/>
</dbReference>
<sequence length="316" mass="36732">MTTTKSVKINCGNTIQDYAIKHSILNHIYTTTSITHYNEIISDVELNYLKNNKYSVTPNYEGTGYLLCFITIKESKYCVLVNRKSLITKYEDINAVDADIISIKLRVADNTYNGTIFDGKLIKFDGVTTYIIFDQYMLNGDVLNMGLLNRIKQADSFVKDIKIDKNMSPIDLKITRLHKYDELNELIGKIKASKYDINGLIFIPDCEKEMQLYIYTNKKPIKDTNIYAIFEIHKTNTPDVFELYIKSEGKYTKYGIAYIPTIQDSHYCKKLFMDKNKLVMRCKYSHKFGKWTPLDETTDMVDTDTAIKMKLQHYVK</sequence>
<organism evidence="1">
    <name type="scientific">Faunusvirus sp</name>
    <dbReference type="NCBI Taxonomy" id="2487766"/>
    <lineage>
        <taxon>Viruses</taxon>
        <taxon>Varidnaviria</taxon>
        <taxon>Bamfordvirae</taxon>
        <taxon>Nucleocytoviricota</taxon>
        <taxon>Megaviricetes</taxon>
        <taxon>Imitervirales</taxon>
        <taxon>Mimiviridae</taxon>
    </lineage>
</organism>
<dbReference type="EMBL" id="MK072137">
    <property type="protein sequence ID" value="AYV79235.1"/>
    <property type="molecule type" value="Genomic_DNA"/>
</dbReference>
<gene>
    <name evidence="1" type="ORF">Faunusvirus6_13</name>
</gene>
<evidence type="ECO:0000313" key="1">
    <source>
        <dbReference type="EMBL" id="AYV79235.1"/>
    </source>
</evidence>
<accession>A0A3G4ZWH7</accession>
<protein>
    <submittedName>
        <fullName evidence="1">Uncharacterized protein</fullName>
    </submittedName>
</protein>
<dbReference type="Gene3D" id="3.30.470.30">
    <property type="entry name" value="DNA ligase/mRNA capping enzyme"/>
    <property type="match status" value="1"/>
</dbReference>
<name>A0A3G4ZWH7_9VIRU</name>
<reference evidence="1" key="1">
    <citation type="submission" date="2018-10" db="EMBL/GenBank/DDBJ databases">
        <title>Hidden diversity of soil giant viruses.</title>
        <authorList>
            <person name="Schulz F."/>
            <person name="Alteio L."/>
            <person name="Goudeau D."/>
            <person name="Ryan E.M."/>
            <person name="Malmstrom R.R."/>
            <person name="Blanchard J."/>
            <person name="Woyke T."/>
        </authorList>
    </citation>
    <scope>NUCLEOTIDE SEQUENCE</scope>
    <source>
        <strain evidence="1">FNV1</strain>
    </source>
</reference>
<proteinExistence type="predicted"/>